<dbReference type="InterPro" id="IPR038495">
    <property type="entry name" value="ATPase_E_C"/>
</dbReference>
<accession>A0A1L3Q2S0</accession>
<dbReference type="KEGG" id="mhaz:BHR79_06445"/>
<dbReference type="Proteomes" id="UP000186879">
    <property type="component" value="Chromosome"/>
</dbReference>
<keyword evidence="5 8" id="KW-0406">Ion transport</keyword>
<evidence type="ECO:0000313" key="14">
    <source>
        <dbReference type="Proteomes" id="UP000198669"/>
    </source>
</evidence>
<evidence type="ECO:0000256" key="2">
    <source>
        <dbReference type="ARBA" id="ARBA00022448"/>
    </source>
</evidence>
<dbReference type="GO" id="GO:0033178">
    <property type="term" value="C:proton-transporting two-sector ATPase complex, catalytic domain"/>
    <property type="evidence" value="ECO:0007669"/>
    <property type="project" value="InterPro"/>
</dbReference>
<feature type="coiled-coil region" evidence="9">
    <location>
        <begin position="41"/>
        <end position="99"/>
    </location>
</feature>
<evidence type="ECO:0000313" key="12">
    <source>
        <dbReference type="EMBL" id="SDW57058.1"/>
    </source>
</evidence>
<dbReference type="GO" id="GO:0005524">
    <property type="term" value="F:ATP binding"/>
    <property type="evidence" value="ECO:0007669"/>
    <property type="project" value="UniProtKB-UniRule"/>
</dbReference>
<dbReference type="Proteomes" id="UP000198669">
    <property type="component" value="Unassembled WGS sequence"/>
</dbReference>
<name>A0A1L3Q2S0_9EURY</name>
<organism evidence="10 13">
    <name type="scientific">Methanohalophilus halophilus</name>
    <dbReference type="NCBI Taxonomy" id="2177"/>
    <lineage>
        <taxon>Archaea</taxon>
        <taxon>Methanobacteriati</taxon>
        <taxon>Methanobacteriota</taxon>
        <taxon>Stenosarchaea group</taxon>
        <taxon>Methanomicrobia</taxon>
        <taxon>Methanosarcinales</taxon>
        <taxon>Methanosarcinaceae</taxon>
        <taxon>Methanohalophilus</taxon>
    </lineage>
</organism>
<evidence type="ECO:0000256" key="9">
    <source>
        <dbReference type="SAM" id="Coils"/>
    </source>
</evidence>
<dbReference type="EMBL" id="RJJG01000003">
    <property type="protein sequence ID" value="RNI09785.1"/>
    <property type="molecule type" value="Genomic_DNA"/>
</dbReference>
<dbReference type="InterPro" id="IPR002842">
    <property type="entry name" value="ATPase_V1_Esu"/>
</dbReference>
<dbReference type="OrthoDB" id="4691at2157"/>
<keyword evidence="6 8" id="KW-0472">Membrane</keyword>
<dbReference type="Pfam" id="PF01991">
    <property type="entry name" value="vATP-synt_E"/>
    <property type="match status" value="1"/>
</dbReference>
<dbReference type="GO" id="GO:0042777">
    <property type="term" value="P:proton motive force-driven plasma membrane ATP synthesis"/>
    <property type="evidence" value="ECO:0007669"/>
    <property type="project" value="UniProtKB-UniRule"/>
</dbReference>
<dbReference type="GO" id="GO:0046961">
    <property type="term" value="F:proton-transporting ATPase activity, rotational mechanism"/>
    <property type="evidence" value="ECO:0007669"/>
    <property type="project" value="InterPro"/>
</dbReference>
<dbReference type="GeneID" id="30583390"/>
<evidence type="ECO:0000313" key="11">
    <source>
        <dbReference type="EMBL" id="RNI09785.1"/>
    </source>
</evidence>
<dbReference type="RefSeq" id="WP_072561593.1">
    <property type="nucleotide sequence ID" value="NZ_CP017921.1"/>
</dbReference>
<proteinExistence type="inferred from homology"/>
<sequence>MGLETVIKDIMDVAQAKVSEIDAEADAEASRILEDAKQSAKEIKGKRLAKAEDEIQRMRRQELSSANLEVKRTMLNARKEVLEKAYNQAFNEIAGLSADKQETFLKNIIESHESKGSRIYSNKESEDMVKKLSSIEYAGNIDCVGGVVIENEDGSIRLDYTYEGILDSVYEQNLKQTSDILFG</sequence>
<evidence type="ECO:0000313" key="13">
    <source>
        <dbReference type="Proteomes" id="UP000186879"/>
    </source>
</evidence>
<reference evidence="11 15" key="3">
    <citation type="submission" date="2018-10" db="EMBL/GenBank/DDBJ databases">
        <title>Cultivation of a novel Methanohalophilus strain from Kebrit Deep of the Red Sea and a genomic comparison of members of the genus Methanohalophilus.</title>
        <authorList>
            <person name="Guan Y."/>
            <person name="Ngugi D.K."/>
            <person name="Stingl U."/>
        </authorList>
    </citation>
    <scope>NUCLEOTIDE SEQUENCE [LARGE SCALE GENOMIC DNA]</scope>
    <source>
        <strain evidence="11 15">DSM 3094</strain>
    </source>
</reference>
<keyword evidence="7 8" id="KW-0066">ATP synthesis</keyword>
<evidence type="ECO:0000256" key="1">
    <source>
        <dbReference type="ARBA" id="ARBA00005901"/>
    </source>
</evidence>
<dbReference type="HAMAP" id="MF_00311">
    <property type="entry name" value="ATP_synth_E_arch"/>
    <property type="match status" value="1"/>
</dbReference>
<dbReference type="SUPFAM" id="SSF160527">
    <property type="entry name" value="V-type ATPase subunit E-like"/>
    <property type="match status" value="1"/>
</dbReference>
<reference evidence="12 14" key="2">
    <citation type="submission" date="2016-10" db="EMBL/GenBank/DDBJ databases">
        <authorList>
            <person name="de Groot N.N."/>
        </authorList>
    </citation>
    <scope>NUCLEOTIDE SEQUENCE [LARGE SCALE GENOMIC DNA]</scope>
    <source>
        <strain evidence="12 14">Z-7982</strain>
    </source>
</reference>
<dbReference type="GO" id="GO:0016787">
    <property type="term" value="F:hydrolase activity"/>
    <property type="evidence" value="ECO:0007669"/>
    <property type="project" value="UniProtKB-KW"/>
</dbReference>
<dbReference type="STRING" id="2177.BHR79_06445"/>
<keyword evidence="4 8" id="KW-0375">Hydrogen ion transport</keyword>
<keyword evidence="2 8" id="KW-0813">Transport</keyword>
<dbReference type="Gene3D" id="1.20.5.620">
    <property type="entry name" value="F1F0 ATP synthase subunit B, membrane domain"/>
    <property type="match status" value="1"/>
</dbReference>
<dbReference type="EMBL" id="CP017921">
    <property type="protein sequence ID" value="APH39157.1"/>
    <property type="molecule type" value="Genomic_DNA"/>
</dbReference>
<dbReference type="Gene3D" id="3.30.2320.30">
    <property type="entry name" value="ATP synthase, E subunit, C-terminal"/>
    <property type="match status" value="1"/>
</dbReference>
<evidence type="ECO:0000256" key="5">
    <source>
        <dbReference type="ARBA" id="ARBA00023065"/>
    </source>
</evidence>
<comment type="function">
    <text evidence="8">Component of the A-type ATP synthase that produces ATP from ADP in the presence of a proton gradient across the membrane.</text>
</comment>
<dbReference type="EMBL" id="FNMU01000003">
    <property type="protein sequence ID" value="SDW57058.1"/>
    <property type="molecule type" value="Genomic_DNA"/>
</dbReference>
<dbReference type="GO" id="GO:0005886">
    <property type="term" value="C:plasma membrane"/>
    <property type="evidence" value="ECO:0007669"/>
    <property type="project" value="UniProtKB-SubCell"/>
</dbReference>
<gene>
    <name evidence="8" type="primary">atpE</name>
    <name evidence="10" type="ORF">BHR79_06445</name>
    <name evidence="11" type="ORF">EFE40_03805</name>
    <name evidence="12" type="ORF">SAMN04515625_1222</name>
</gene>
<reference evidence="10 13" key="1">
    <citation type="submission" date="2016-10" db="EMBL/GenBank/DDBJ databases">
        <title>Methanohalophilus halophilus.</title>
        <authorList>
            <person name="L'haridon S."/>
        </authorList>
    </citation>
    <scope>NUCLEOTIDE SEQUENCE [LARGE SCALE GENOMIC DNA]</scope>
    <source>
        <strain evidence="10 13">Z-7982</strain>
    </source>
</reference>
<evidence type="ECO:0000256" key="6">
    <source>
        <dbReference type="ARBA" id="ARBA00023136"/>
    </source>
</evidence>
<evidence type="ECO:0000313" key="15">
    <source>
        <dbReference type="Proteomes" id="UP000267921"/>
    </source>
</evidence>
<keyword evidence="9" id="KW-0175">Coiled coil</keyword>
<evidence type="ECO:0000256" key="3">
    <source>
        <dbReference type="ARBA" id="ARBA00022475"/>
    </source>
</evidence>
<keyword evidence="3 8" id="KW-1003">Cell membrane</keyword>
<keyword evidence="11" id="KW-0378">Hydrolase</keyword>
<evidence type="ECO:0000313" key="10">
    <source>
        <dbReference type="EMBL" id="APH39157.1"/>
    </source>
</evidence>
<dbReference type="Proteomes" id="UP000267921">
    <property type="component" value="Unassembled WGS sequence"/>
</dbReference>
<dbReference type="NCBIfam" id="NF002629">
    <property type="entry name" value="PRK02292.1"/>
    <property type="match status" value="1"/>
</dbReference>
<comment type="similarity">
    <text evidence="1 8">Belongs to the V-ATPase E subunit family.</text>
</comment>
<evidence type="ECO:0000256" key="7">
    <source>
        <dbReference type="ARBA" id="ARBA00023310"/>
    </source>
</evidence>
<evidence type="ECO:0000256" key="8">
    <source>
        <dbReference type="HAMAP-Rule" id="MF_00311"/>
    </source>
</evidence>
<evidence type="ECO:0000256" key="4">
    <source>
        <dbReference type="ARBA" id="ARBA00022781"/>
    </source>
</evidence>
<comment type="subcellular location">
    <subcellularLocation>
        <location evidence="8">Cell membrane</location>
        <topology evidence="8">Peripheral membrane protein</topology>
    </subcellularLocation>
</comment>
<comment type="subunit">
    <text evidence="8">Has multiple subunits with at least A(3), B(3), C, D, E, F, H, I and proteolipid K(x).</text>
</comment>
<dbReference type="GO" id="GO:0046933">
    <property type="term" value="F:proton-transporting ATP synthase activity, rotational mechanism"/>
    <property type="evidence" value="ECO:0007669"/>
    <property type="project" value="UniProtKB-UniRule"/>
</dbReference>
<protein>
    <recommendedName>
        <fullName evidence="8">A-type ATP synthase subunit E</fullName>
    </recommendedName>
</protein>
<keyword evidence="13" id="KW-1185">Reference proteome</keyword>
<dbReference type="AlphaFoldDB" id="A0A1L3Q2S0"/>